<dbReference type="PANTHER" id="PTHR16222:SF17">
    <property type="entry name" value="SELENOPROTEIN J"/>
    <property type="match status" value="1"/>
</dbReference>
<dbReference type="Gene3D" id="1.10.4080.10">
    <property type="entry name" value="ADP-ribosylation/Crystallin J1"/>
    <property type="match status" value="1"/>
</dbReference>
<keyword evidence="3" id="KW-1185">Reference proteome</keyword>
<accession>A0A6V8NE37</accession>
<dbReference type="Pfam" id="PF03747">
    <property type="entry name" value="ADP_ribosyl_GH"/>
    <property type="match status" value="1"/>
</dbReference>
<dbReference type="PANTHER" id="PTHR16222">
    <property type="entry name" value="ADP-RIBOSYLGLYCOHYDROLASE"/>
    <property type="match status" value="1"/>
</dbReference>
<evidence type="ECO:0000313" key="3">
    <source>
        <dbReference type="Proteomes" id="UP000587586"/>
    </source>
</evidence>
<dbReference type="Proteomes" id="UP000587586">
    <property type="component" value="Unassembled WGS sequence"/>
</dbReference>
<keyword evidence="1" id="KW-0479">Metal-binding</keyword>
<comment type="caution">
    <text evidence="2">The sequence shown here is derived from an EMBL/GenBank/DDBJ whole genome shotgun (WGS) entry which is preliminary data.</text>
</comment>
<dbReference type="SUPFAM" id="SSF101478">
    <property type="entry name" value="ADP-ribosylglycohydrolase"/>
    <property type="match status" value="1"/>
</dbReference>
<evidence type="ECO:0000256" key="1">
    <source>
        <dbReference type="PIRSR" id="PIRSR605502-1"/>
    </source>
</evidence>
<dbReference type="InterPro" id="IPR050792">
    <property type="entry name" value="ADP-ribosylglycohydrolase"/>
</dbReference>
<dbReference type="GO" id="GO:0046872">
    <property type="term" value="F:metal ion binding"/>
    <property type="evidence" value="ECO:0007669"/>
    <property type="project" value="UniProtKB-KW"/>
</dbReference>
<dbReference type="EMBL" id="BLXZ01000007">
    <property type="protein sequence ID" value="GFO69833.1"/>
    <property type="molecule type" value="Genomic_DNA"/>
</dbReference>
<dbReference type="RefSeq" id="WP_183362411.1">
    <property type="nucleotide sequence ID" value="NZ_BLXZ01000007.1"/>
</dbReference>
<feature type="binding site" evidence="1">
    <location>
        <position position="282"/>
    </location>
    <ligand>
        <name>Mg(2+)</name>
        <dbReference type="ChEBI" id="CHEBI:18420"/>
        <label>1</label>
    </ligand>
</feature>
<feature type="binding site" evidence="1">
    <location>
        <position position="71"/>
    </location>
    <ligand>
        <name>Mg(2+)</name>
        <dbReference type="ChEBI" id="CHEBI:18420"/>
        <label>1</label>
    </ligand>
</feature>
<proteinExistence type="predicted"/>
<protein>
    <recommendedName>
        <fullName evidence="4">ADP-ribosylglycohydrolase</fullName>
    </recommendedName>
</protein>
<name>A0A6V8NE37_9BACT</name>
<comment type="cofactor">
    <cofactor evidence="1">
        <name>Mg(2+)</name>
        <dbReference type="ChEBI" id="CHEBI:18420"/>
    </cofactor>
    <text evidence="1">Binds 2 magnesium ions per subunit.</text>
</comment>
<gene>
    <name evidence="2" type="ORF">GMLC_34120</name>
</gene>
<dbReference type="InterPro" id="IPR005502">
    <property type="entry name" value="Ribosyl_crysJ1"/>
</dbReference>
<dbReference type="AlphaFoldDB" id="A0A6V8NE37"/>
<dbReference type="InterPro" id="IPR036705">
    <property type="entry name" value="Ribosyl_crysJ1_sf"/>
</dbReference>
<evidence type="ECO:0008006" key="4">
    <source>
        <dbReference type="Google" id="ProtNLM"/>
    </source>
</evidence>
<sequence length="330" mass="36356">MNKDQESQLIDFSDRCKATIWGQFVGDALCLGSHWIYDLNELKSRFPEGVAGFEAPVEGHYHFGKHPGDFTHYGDAALLLLQSVAEKGFFSPQDFGARFVGLFSSPDYHGYLDHATKGTLENFHPYADKFPDQPFHFQAGADDDQPATATRLAPVVVAHAEDDEMIRVVESATRVCQNNSRAVVYMKCHAMIIEALLGGSGLPEAVKAAASSVAGEPEFGRELSGLVETVFARLNEEVREVTLGFGQSCPIKNSFPAALHTALKFQDDPRRAFLECANAGGDNAARCAMVGTWLGARFGLNAVPQEWRERIVVHQEIEQCIDRIVRHLES</sequence>
<organism evidence="2 3">
    <name type="scientific">Geomonas limicola</name>
    <dbReference type="NCBI Taxonomy" id="2740186"/>
    <lineage>
        <taxon>Bacteria</taxon>
        <taxon>Pseudomonadati</taxon>
        <taxon>Thermodesulfobacteriota</taxon>
        <taxon>Desulfuromonadia</taxon>
        <taxon>Geobacterales</taxon>
        <taxon>Geobacteraceae</taxon>
        <taxon>Geomonas</taxon>
    </lineage>
</organism>
<keyword evidence="1" id="KW-0460">Magnesium</keyword>
<reference evidence="3" key="1">
    <citation type="submission" date="2020-06" db="EMBL/GenBank/DDBJ databases">
        <title>Draft genomic sequecing of Geomonas sp. Red745.</title>
        <authorList>
            <person name="Itoh H."/>
            <person name="Xu Z.X."/>
            <person name="Ushijima N."/>
            <person name="Masuda Y."/>
            <person name="Shiratori Y."/>
            <person name="Senoo K."/>
        </authorList>
    </citation>
    <scope>NUCLEOTIDE SEQUENCE [LARGE SCALE GENOMIC DNA]</scope>
    <source>
        <strain evidence="3">Red745</strain>
    </source>
</reference>
<evidence type="ECO:0000313" key="2">
    <source>
        <dbReference type="EMBL" id="GFO69833.1"/>
    </source>
</evidence>